<feature type="transmembrane region" description="Helical" evidence="1">
    <location>
        <begin position="6"/>
        <end position="27"/>
    </location>
</feature>
<evidence type="ECO:0000256" key="1">
    <source>
        <dbReference type="SAM" id="Phobius"/>
    </source>
</evidence>
<keyword evidence="1" id="KW-0472">Membrane</keyword>
<evidence type="ECO:0008006" key="4">
    <source>
        <dbReference type="Google" id="ProtNLM"/>
    </source>
</evidence>
<reference evidence="2 3" key="1">
    <citation type="submission" date="2021-05" db="EMBL/GenBank/DDBJ databases">
        <title>A Polyphasic approach of four new species of the genus Ohtaekwangia: Ohtaekwangia histidinii sp. nov., Ohtaekwangia cretensis sp. nov., Ohtaekwangia indiensis sp. nov., Ohtaekwangia reichenbachii sp. nov. from diverse environment.</title>
        <authorList>
            <person name="Octaviana S."/>
        </authorList>
    </citation>
    <scope>NUCLEOTIDE SEQUENCE [LARGE SCALE GENOMIC DNA]</scope>
    <source>
        <strain evidence="2 3">PWU4</strain>
    </source>
</reference>
<keyword evidence="1" id="KW-0812">Transmembrane</keyword>
<sequence length="160" mass="17528">MNTNPIRTLVVSILVMMAVICLSVSLWGCKDDPKPRQTETQRVTKLLTANGGTWSPSGAAAITADGIDVTQELFAGFSITFSENTFTTTGTSPVWLRQDTWSFKDETATVIVRGQDSKEITIVSISDSQLKLTMTWDQTTYEGGRARSLAGKYELVLRKG</sequence>
<evidence type="ECO:0000313" key="2">
    <source>
        <dbReference type="EMBL" id="MBT1697910.1"/>
    </source>
</evidence>
<evidence type="ECO:0000313" key="3">
    <source>
        <dbReference type="Proteomes" id="UP001319200"/>
    </source>
</evidence>
<dbReference type="RefSeq" id="WP_254163784.1">
    <property type="nucleotide sequence ID" value="NZ_JAHESF010000012.1"/>
</dbReference>
<dbReference type="EMBL" id="JAHESF010000012">
    <property type="protein sequence ID" value="MBT1697910.1"/>
    <property type="molecule type" value="Genomic_DNA"/>
</dbReference>
<dbReference type="Proteomes" id="UP001319200">
    <property type="component" value="Unassembled WGS sequence"/>
</dbReference>
<keyword evidence="3" id="KW-1185">Reference proteome</keyword>
<gene>
    <name evidence="2" type="ORF">KK083_13540</name>
</gene>
<comment type="caution">
    <text evidence="2">The sequence shown here is derived from an EMBL/GenBank/DDBJ whole genome shotgun (WGS) entry which is preliminary data.</text>
</comment>
<keyword evidence="1" id="KW-1133">Transmembrane helix</keyword>
<protein>
    <recommendedName>
        <fullName evidence="4">Lipocalin-like domain-containing protein</fullName>
    </recommendedName>
</protein>
<name>A0AAP2DKA9_9BACT</name>
<accession>A0AAP2DKA9</accession>
<organism evidence="2 3">
    <name type="scientific">Chryseosolibacter histidini</name>
    <dbReference type="NCBI Taxonomy" id="2782349"/>
    <lineage>
        <taxon>Bacteria</taxon>
        <taxon>Pseudomonadati</taxon>
        <taxon>Bacteroidota</taxon>
        <taxon>Cytophagia</taxon>
        <taxon>Cytophagales</taxon>
        <taxon>Chryseotaleaceae</taxon>
        <taxon>Chryseosolibacter</taxon>
    </lineage>
</organism>
<proteinExistence type="predicted"/>
<dbReference type="AlphaFoldDB" id="A0AAP2DKA9"/>